<reference evidence="2" key="1">
    <citation type="submission" date="2019-04" db="EMBL/GenBank/DDBJ databases">
        <title>Evolution of Biomass-Degrading Anaerobic Consortia Revealed by Metagenomics.</title>
        <authorList>
            <person name="Peng X."/>
        </authorList>
    </citation>
    <scope>NUCLEOTIDE SEQUENCE</scope>
    <source>
        <strain evidence="2">SIG66</strain>
    </source>
</reference>
<dbReference type="Proteomes" id="UP000725649">
    <property type="component" value="Unassembled WGS sequence"/>
</dbReference>
<comment type="caution">
    <text evidence="2">The sequence shown here is derived from an EMBL/GenBank/DDBJ whole genome shotgun (WGS) entry which is preliminary data.</text>
</comment>
<evidence type="ECO:0000256" key="1">
    <source>
        <dbReference type="SAM" id="SignalP"/>
    </source>
</evidence>
<name>A0A928DPU8_9BACT</name>
<evidence type="ECO:0000313" key="3">
    <source>
        <dbReference type="Proteomes" id="UP000725649"/>
    </source>
</evidence>
<protein>
    <recommendedName>
        <fullName evidence="4">Lipoprotein</fullName>
    </recommendedName>
</protein>
<evidence type="ECO:0000313" key="2">
    <source>
        <dbReference type="EMBL" id="MBE6420899.1"/>
    </source>
</evidence>
<organism evidence="2 3">
    <name type="scientific">Candidatus Avelusimicrobium gallicola</name>
    <dbReference type="NCBI Taxonomy" id="2562704"/>
    <lineage>
        <taxon>Bacteria</taxon>
        <taxon>Pseudomonadati</taxon>
        <taxon>Elusimicrobiota</taxon>
        <taxon>Elusimicrobia</taxon>
        <taxon>Elusimicrobiales</taxon>
        <taxon>Elusimicrobiaceae</taxon>
        <taxon>Candidatus Avelusimicrobium</taxon>
    </lineage>
</organism>
<sequence>MKKLLSLFLICSVALLAGCHSEKTPYNRTDNKQDYERFLNTHVFAACQHEGQPYALYSLADLKKRPSDDNPRYKVKFINGPCSGKVVWTEDVILKTAAMGSADPITKGTVVLRNYWNPQEPLDQDRTDRWHKAVVSSTSRLEKGILDVEFPRDRNDFMPAREGVYLHNVRYITKPEVQDVRTFL</sequence>
<keyword evidence="1" id="KW-0732">Signal</keyword>
<gene>
    <name evidence="2" type="ORF">E7027_01975</name>
</gene>
<dbReference type="AlphaFoldDB" id="A0A928DPU8"/>
<proteinExistence type="predicted"/>
<feature type="signal peptide" evidence="1">
    <location>
        <begin position="1"/>
        <end position="17"/>
    </location>
</feature>
<evidence type="ECO:0008006" key="4">
    <source>
        <dbReference type="Google" id="ProtNLM"/>
    </source>
</evidence>
<dbReference type="PROSITE" id="PS51257">
    <property type="entry name" value="PROKAR_LIPOPROTEIN"/>
    <property type="match status" value="1"/>
</dbReference>
<accession>A0A928DPU8</accession>
<dbReference type="EMBL" id="SUVG01000002">
    <property type="protein sequence ID" value="MBE6420899.1"/>
    <property type="molecule type" value="Genomic_DNA"/>
</dbReference>
<feature type="chain" id="PRO_5036720020" description="Lipoprotein" evidence="1">
    <location>
        <begin position="18"/>
        <end position="184"/>
    </location>
</feature>